<evidence type="ECO:0000259" key="4">
    <source>
        <dbReference type="Pfam" id="PF12998"/>
    </source>
</evidence>
<dbReference type="GO" id="GO:0006325">
    <property type="term" value="P:chromatin organization"/>
    <property type="evidence" value="ECO:0007669"/>
    <property type="project" value="UniProtKB-KW"/>
</dbReference>
<proteinExistence type="predicted"/>
<feature type="domain" description="Inhibitor of growth protein N-terminal histone-binding" evidence="4">
    <location>
        <begin position="40"/>
        <end position="79"/>
    </location>
</feature>
<evidence type="ECO:0000256" key="2">
    <source>
        <dbReference type="ARBA" id="ARBA00023015"/>
    </source>
</evidence>
<evidence type="ECO:0000313" key="6">
    <source>
        <dbReference type="Proteomes" id="UP000001593"/>
    </source>
</evidence>
<name>A7SY96_NEMVE</name>
<dbReference type="Pfam" id="PF12998">
    <property type="entry name" value="ING"/>
    <property type="match status" value="1"/>
</dbReference>
<dbReference type="AlphaFoldDB" id="A7SY96"/>
<keyword evidence="6" id="KW-1185">Reference proteome</keyword>
<dbReference type="EMBL" id="DS469914">
    <property type="protein sequence ID" value="EDO31328.1"/>
    <property type="molecule type" value="Genomic_DNA"/>
</dbReference>
<accession>A7SY96</accession>
<dbReference type="PANTHER" id="PTHR10333:SF103">
    <property type="entry name" value="INHIBITOR OF GROWTH PROTEIN 3"/>
    <property type="match status" value="1"/>
</dbReference>
<protein>
    <recommendedName>
        <fullName evidence="4">Inhibitor of growth protein N-terminal histone-binding domain-containing protein</fullName>
    </recommendedName>
</protein>
<dbReference type="HOGENOM" id="CLU_1867523_0_0_1"/>
<dbReference type="InParanoid" id="A7SY96"/>
<keyword evidence="1" id="KW-0156">Chromatin regulator</keyword>
<reference evidence="5 6" key="1">
    <citation type="journal article" date="2007" name="Science">
        <title>Sea anemone genome reveals ancestral eumetazoan gene repertoire and genomic organization.</title>
        <authorList>
            <person name="Putnam N.H."/>
            <person name="Srivastava M."/>
            <person name="Hellsten U."/>
            <person name="Dirks B."/>
            <person name="Chapman J."/>
            <person name="Salamov A."/>
            <person name="Terry A."/>
            <person name="Shapiro H."/>
            <person name="Lindquist E."/>
            <person name="Kapitonov V.V."/>
            <person name="Jurka J."/>
            <person name="Genikhovich G."/>
            <person name="Grigoriev I.V."/>
            <person name="Lucas S.M."/>
            <person name="Steele R.E."/>
            <person name="Finnerty J.R."/>
            <person name="Technau U."/>
            <person name="Martindale M.Q."/>
            <person name="Rokhsar D.S."/>
        </authorList>
    </citation>
    <scope>NUCLEOTIDE SEQUENCE [LARGE SCALE GENOMIC DNA]</scope>
    <source>
        <strain evidence="6">CH2 X CH6</strain>
    </source>
</reference>
<sequence>MAAKSLFLCWGSCEARFEVMILFEFFVIYGIRTAKRASFYQTEYQKAVEDADEKVSIATQIYDLVDKHLRKLDQELSKFKMELEADNAGITEVLEQQPHIYELRTYHLKMGGYVARSVSIYQANRITHTLDLFLMQL</sequence>
<keyword evidence="3" id="KW-0804">Transcription</keyword>
<dbReference type="InterPro" id="IPR028651">
    <property type="entry name" value="ING_fam"/>
</dbReference>
<evidence type="ECO:0000256" key="3">
    <source>
        <dbReference type="ARBA" id="ARBA00023163"/>
    </source>
</evidence>
<dbReference type="eggNOG" id="KOG1973">
    <property type="taxonomic scope" value="Eukaryota"/>
</dbReference>
<keyword evidence="2" id="KW-0805">Transcription regulation</keyword>
<organism evidence="5 6">
    <name type="scientific">Nematostella vectensis</name>
    <name type="common">Starlet sea anemone</name>
    <dbReference type="NCBI Taxonomy" id="45351"/>
    <lineage>
        <taxon>Eukaryota</taxon>
        <taxon>Metazoa</taxon>
        <taxon>Cnidaria</taxon>
        <taxon>Anthozoa</taxon>
        <taxon>Hexacorallia</taxon>
        <taxon>Actiniaria</taxon>
        <taxon>Edwardsiidae</taxon>
        <taxon>Nematostella</taxon>
    </lineage>
</organism>
<gene>
    <name evidence="5" type="ORF">NEMVEDRAFT_v1g219416</name>
</gene>
<evidence type="ECO:0000313" key="5">
    <source>
        <dbReference type="EMBL" id="EDO31328.1"/>
    </source>
</evidence>
<evidence type="ECO:0000256" key="1">
    <source>
        <dbReference type="ARBA" id="ARBA00022853"/>
    </source>
</evidence>
<dbReference type="Proteomes" id="UP000001593">
    <property type="component" value="Unassembled WGS sequence"/>
</dbReference>
<dbReference type="STRING" id="45351.A7SY96"/>
<dbReference type="PANTHER" id="PTHR10333">
    <property type="entry name" value="INHIBITOR OF GROWTH PROTEIN"/>
    <property type="match status" value="1"/>
</dbReference>
<dbReference type="InterPro" id="IPR024610">
    <property type="entry name" value="ING_N_histone-binding"/>
</dbReference>
<dbReference type="Gene3D" id="6.10.140.1740">
    <property type="match status" value="1"/>
</dbReference>